<evidence type="ECO:0000259" key="3">
    <source>
        <dbReference type="SMART" id="SM00477"/>
    </source>
</evidence>
<dbReference type="STRING" id="1299341.SAMN05444005_104184"/>
<name>A0A1H9CDM1_9FLAO</name>
<dbReference type="InterPro" id="IPR044925">
    <property type="entry name" value="His-Me_finger_sf"/>
</dbReference>
<protein>
    <submittedName>
        <fullName evidence="5">Endonuclease G</fullName>
    </submittedName>
</protein>
<dbReference type="InterPro" id="IPR020821">
    <property type="entry name" value="ENPP1-3/EXOG-like_nuc-like"/>
</dbReference>
<keyword evidence="5" id="KW-0255">Endonuclease</keyword>
<dbReference type="InterPro" id="IPR001604">
    <property type="entry name" value="Endo_G_ENPP1-like_dom"/>
</dbReference>
<accession>A0A1H9CDM1</accession>
<dbReference type="SUPFAM" id="SSF54060">
    <property type="entry name" value="His-Me finger endonucleases"/>
    <property type="match status" value="1"/>
</dbReference>
<keyword evidence="5" id="KW-0378">Hydrolase</keyword>
<dbReference type="InterPro" id="IPR040255">
    <property type="entry name" value="Non-specific_endonuclease"/>
</dbReference>
<dbReference type="RefSeq" id="WP_091467932.1">
    <property type="nucleotide sequence ID" value="NZ_FOEI01000004.1"/>
</dbReference>
<evidence type="ECO:0000256" key="2">
    <source>
        <dbReference type="PIRSR" id="PIRSR640255-2"/>
    </source>
</evidence>
<organism evidence="5 6">
    <name type="scientific">Flavobacterium urocaniciphilum</name>
    <dbReference type="NCBI Taxonomy" id="1299341"/>
    <lineage>
        <taxon>Bacteria</taxon>
        <taxon>Pseudomonadati</taxon>
        <taxon>Bacteroidota</taxon>
        <taxon>Flavobacteriia</taxon>
        <taxon>Flavobacteriales</taxon>
        <taxon>Flavobacteriaceae</taxon>
        <taxon>Flavobacterium</taxon>
    </lineage>
</organism>
<proteinExistence type="predicted"/>
<feature type="domain" description="ENPP1-3/EXOG-like endonuclease/phosphodiesterase" evidence="3">
    <location>
        <begin position="63"/>
        <end position="253"/>
    </location>
</feature>
<evidence type="ECO:0000259" key="4">
    <source>
        <dbReference type="SMART" id="SM00892"/>
    </source>
</evidence>
<dbReference type="PANTHER" id="PTHR13966">
    <property type="entry name" value="ENDONUCLEASE RELATED"/>
    <property type="match status" value="1"/>
</dbReference>
<dbReference type="SMART" id="SM00477">
    <property type="entry name" value="NUC"/>
    <property type="match status" value="1"/>
</dbReference>
<dbReference type="GO" id="GO:0004519">
    <property type="term" value="F:endonuclease activity"/>
    <property type="evidence" value="ECO:0007669"/>
    <property type="project" value="UniProtKB-KW"/>
</dbReference>
<dbReference type="EMBL" id="FOEI01000004">
    <property type="protein sequence ID" value="SEP99325.1"/>
    <property type="molecule type" value="Genomic_DNA"/>
</dbReference>
<dbReference type="Pfam" id="PF01223">
    <property type="entry name" value="Endonuclease_NS"/>
    <property type="match status" value="1"/>
</dbReference>
<dbReference type="InterPro" id="IPR044929">
    <property type="entry name" value="DNA/RNA_non-sp_Endonuclease_sf"/>
</dbReference>
<evidence type="ECO:0000313" key="5">
    <source>
        <dbReference type="EMBL" id="SEP99325.1"/>
    </source>
</evidence>
<feature type="domain" description="DNA/RNA non-specific endonuclease/pyrophosphatase/phosphodiesterase" evidence="4">
    <location>
        <begin position="62"/>
        <end position="253"/>
    </location>
</feature>
<dbReference type="AlphaFoldDB" id="A0A1H9CDM1"/>
<dbReference type="GO" id="GO:0016787">
    <property type="term" value="F:hydrolase activity"/>
    <property type="evidence" value="ECO:0007669"/>
    <property type="project" value="InterPro"/>
</dbReference>
<dbReference type="SMART" id="SM00892">
    <property type="entry name" value="Endonuclease_NS"/>
    <property type="match status" value="1"/>
</dbReference>
<evidence type="ECO:0000256" key="1">
    <source>
        <dbReference type="PIRSR" id="PIRSR640255-1"/>
    </source>
</evidence>
<feature type="active site" description="Proton acceptor" evidence="1">
    <location>
        <position position="124"/>
    </location>
</feature>
<keyword evidence="2" id="KW-0479">Metal-binding</keyword>
<dbReference type="Gene3D" id="3.40.570.10">
    <property type="entry name" value="Extracellular Endonuclease, subunit A"/>
    <property type="match status" value="1"/>
</dbReference>
<dbReference type="PROSITE" id="PS51257">
    <property type="entry name" value="PROKAR_LIPOPROTEIN"/>
    <property type="match status" value="1"/>
</dbReference>
<dbReference type="PANTHER" id="PTHR13966:SF5">
    <property type="entry name" value="ENDONUCLEASE G, MITOCHONDRIAL"/>
    <property type="match status" value="1"/>
</dbReference>
<reference evidence="5 6" key="1">
    <citation type="submission" date="2016-10" db="EMBL/GenBank/DDBJ databases">
        <authorList>
            <person name="de Groot N.N."/>
        </authorList>
    </citation>
    <scope>NUCLEOTIDE SEQUENCE [LARGE SCALE GENOMIC DNA]</scope>
    <source>
        <strain evidence="5 6">DSM 27078</strain>
    </source>
</reference>
<evidence type="ECO:0000313" key="6">
    <source>
        <dbReference type="Proteomes" id="UP000198648"/>
    </source>
</evidence>
<dbReference type="GO" id="GO:0046872">
    <property type="term" value="F:metal ion binding"/>
    <property type="evidence" value="ECO:0007669"/>
    <property type="project" value="UniProtKB-KW"/>
</dbReference>
<sequence length="270" mass="31626">MRIFFLNVFLVYAMISCQMRNENPVSNHDTIVVNDTSVENDTLKNNEDFSYLPTSTTNAIYKHKGYAFSYVEEYEQSEWVAYELEDGKWKYSELERPLFEQDPIVKTKSAKWQNYKKSGYTKGHLCPAGDRKQNQELYNETFYTSNASPQLYDFNAGVWNRLENKVRYWASKYDGIYVVTGGVLTDDLETIGREEVSVPKYFYKVLLTKDKTRMIAFLVPHEDSDKPLYEFVISVDELEQKTGINFFPKLNDATENKLEANKDYKGWSFN</sequence>
<keyword evidence="6" id="KW-1185">Reference proteome</keyword>
<dbReference type="OrthoDB" id="9811262at2"/>
<feature type="binding site" evidence="2">
    <location>
        <position position="155"/>
    </location>
    <ligand>
        <name>Mg(2+)</name>
        <dbReference type="ChEBI" id="CHEBI:18420"/>
        <note>catalytic</note>
    </ligand>
</feature>
<dbReference type="Proteomes" id="UP000198648">
    <property type="component" value="Unassembled WGS sequence"/>
</dbReference>
<keyword evidence="5" id="KW-0540">Nuclease</keyword>
<dbReference type="GO" id="GO:0003676">
    <property type="term" value="F:nucleic acid binding"/>
    <property type="evidence" value="ECO:0007669"/>
    <property type="project" value="InterPro"/>
</dbReference>
<gene>
    <name evidence="5" type="ORF">SAMN05444005_104184</name>
</gene>